<dbReference type="InterPro" id="IPR034333">
    <property type="entry name" value="GST_Zeta_N"/>
</dbReference>
<dbReference type="CDD" id="cd03191">
    <property type="entry name" value="GST_C_Zeta"/>
    <property type="match status" value="1"/>
</dbReference>
<dbReference type="Gene3D" id="1.20.1050.10">
    <property type="match status" value="1"/>
</dbReference>
<comment type="similarity">
    <text evidence="1">Belongs to the GST superfamily. Zeta family.</text>
</comment>
<dbReference type="InterPro" id="IPR005955">
    <property type="entry name" value="GST_Zeta"/>
</dbReference>
<dbReference type="GO" id="GO:0016034">
    <property type="term" value="F:maleylacetoacetate isomerase activity"/>
    <property type="evidence" value="ECO:0007669"/>
    <property type="project" value="TreeGrafter"/>
</dbReference>
<reference evidence="4 5" key="1">
    <citation type="submission" date="2017-09" db="EMBL/GenBank/DDBJ databases">
        <authorList>
            <person name="Ehlers B."/>
            <person name="Leendertz F.H."/>
        </authorList>
    </citation>
    <scope>NUCLEOTIDE SEQUENCE [LARGE SCALE GENOMIC DNA]</scope>
    <source>
        <strain evidence="4 5">DSM 18289</strain>
    </source>
</reference>
<dbReference type="PROSITE" id="PS50404">
    <property type="entry name" value="GST_NTER"/>
    <property type="match status" value="1"/>
</dbReference>
<protein>
    <submittedName>
        <fullName evidence="4">Maleylacetoacetate isomerase</fullName>
    </submittedName>
</protein>
<dbReference type="Proteomes" id="UP000219439">
    <property type="component" value="Unassembled WGS sequence"/>
</dbReference>
<dbReference type="PROSITE" id="PS50405">
    <property type="entry name" value="GST_CTER"/>
    <property type="match status" value="1"/>
</dbReference>
<dbReference type="InterPro" id="IPR034330">
    <property type="entry name" value="GST_Zeta_C"/>
</dbReference>
<dbReference type="SUPFAM" id="SSF52833">
    <property type="entry name" value="Thioredoxin-like"/>
    <property type="match status" value="1"/>
</dbReference>
<dbReference type="Pfam" id="PF13417">
    <property type="entry name" value="GST_N_3"/>
    <property type="match status" value="1"/>
</dbReference>
<dbReference type="GO" id="GO:0006559">
    <property type="term" value="P:L-phenylalanine catabolic process"/>
    <property type="evidence" value="ECO:0007669"/>
    <property type="project" value="TreeGrafter"/>
</dbReference>
<dbReference type="SFLD" id="SFLDG00358">
    <property type="entry name" value="Main_(cytGST)"/>
    <property type="match status" value="1"/>
</dbReference>
<dbReference type="PANTHER" id="PTHR42673">
    <property type="entry name" value="MALEYLACETOACETATE ISOMERASE"/>
    <property type="match status" value="1"/>
</dbReference>
<dbReference type="GO" id="GO:0004364">
    <property type="term" value="F:glutathione transferase activity"/>
    <property type="evidence" value="ECO:0007669"/>
    <property type="project" value="TreeGrafter"/>
</dbReference>
<dbReference type="SUPFAM" id="SSF47616">
    <property type="entry name" value="GST C-terminal domain-like"/>
    <property type="match status" value="1"/>
</dbReference>
<keyword evidence="4" id="KW-0413">Isomerase</keyword>
<proteinExistence type="inferred from homology"/>
<keyword evidence="5" id="KW-1185">Reference proteome</keyword>
<sequence length="221" mass="24794">MASASKLPILYGYFRSSAAYRLRIALNLKGLAHEHRTVHMLKQGGEQLQPDHLARNPQALVPTLEIDGLMLSQSLAILDYLEETRPEKPLLPQSPASKAQMRAFCQSIACEIHPVNNLRVLKYLVTELGASEEQKLDWYRHWVETGLQASAKMLEMHGATGDFCYGDEPSQADCCLIPQLYNARRFNCDLTGLERLIEIEQNAAKLPAFQQAHPDQQPDAA</sequence>
<organism evidence="4 5">
    <name type="scientific">Cohaesibacter gelatinilyticus</name>
    <dbReference type="NCBI Taxonomy" id="372072"/>
    <lineage>
        <taxon>Bacteria</taxon>
        <taxon>Pseudomonadati</taxon>
        <taxon>Pseudomonadota</taxon>
        <taxon>Alphaproteobacteria</taxon>
        <taxon>Hyphomicrobiales</taxon>
        <taxon>Cohaesibacteraceae</taxon>
    </lineage>
</organism>
<dbReference type="NCBIfam" id="TIGR01262">
    <property type="entry name" value="maiA"/>
    <property type="match status" value="1"/>
</dbReference>
<feature type="domain" description="GST N-terminal" evidence="2">
    <location>
        <begin position="6"/>
        <end position="89"/>
    </location>
</feature>
<dbReference type="EMBL" id="OBEL01000001">
    <property type="protein sequence ID" value="SNZ06932.1"/>
    <property type="molecule type" value="Genomic_DNA"/>
</dbReference>
<dbReference type="GO" id="GO:0006749">
    <property type="term" value="P:glutathione metabolic process"/>
    <property type="evidence" value="ECO:0007669"/>
    <property type="project" value="TreeGrafter"/>
</dbReference>
<feature type="domain" description="GST C-terminal" evidence="3">
    <location>
        <begin position="94"/>
        <end position="221"/>
    </location>
</feature>
<evidence type="ECO:0000313" key="4">
    <source>
        <dbReference type="EMBL" id="SNZ06932.1"/>
    </source>
</evidence>
<dbReference type="AlphaFoldDB" id="A0A285NBS2"/>
<dbReference type="OrthoDB" id="509852at2"/>
<dbReference type="GO" id="GO:0005737">
    <property type="term" value="C:cytoplasm"/>
    <property type="evidence" value="ECO:0007669"/>
    <property type="project" value="InterPro"/>
</dbReference>
<dbReference type="InterPro" id="IPR036249">
    <property type="entry name" value="Thioredoxin-like_sf"/>
</dbReference>
<dbReference type="RefSeq" id="WP_097151895.1">
    <property type="nucleotide sequence ID" value="NZ_OBEL01000001.1"/>
</dbReference>
<dbReference type="InterPro" id="IPR036282">
    <property type="entry name" value="Glutathione-S-Trfase_C_sf"/>
</dbReference>
<evidence type="ECO:0000256" key="1">
    <source>
        <dbReference type="ARBA" id="ARBA00010007"/>
    </source>
</evidence>
<gene>
    <name evidence="4" type="ORF">SAMN06265368_0588</name>
</gene>
<evidence type="ECO:0000259" key="2">
    <source>
        <dbReference type="PROSITE" id="PS50404"/>
    </source>
</evidence>
<evidence type="ECO:0000259" key="3">
    <source>
        <dbReference type="PROSITE" id="PS50405"/>
    </source>
</evidence>
<name>A0A285NBS2_9HYPH</name>
<evidence type="ECO:0000313" key="5">
    <source>
        <dbReference type="Proteomes" id="UP000219439"/>
    </source>
</evidence>
<dbReference type="SFLD" id="SFLDS00019">
    <property type="entry name" value="Glutathione_Transferase_(cytos"/>
    <property type="match status" value="1"/>
</dbReference>
<dbReference type="InterPro" id="IPR010987">
    <property type="entry name" value="Glutathione-S-Trfase_C-like"/>
</dbReference>
<dbReference type="CDD" id="cd03042">
    <property type="entry name" value="GST_N_Zeta"/>
    <property type="match status" value="1"/>
</dbReference>
<dbReference type="Gene3D" id="3.40.30.10">
    <property type="entry name" value="Glutaredoxin"/>
    <property type="match status" value="1"/>
</dbReference>
<dbReference type="InterPro" id="IPR040079">
    <property type="entry name" value="Glutathione_S-Trfase"/>
</dbReference>
<dbReference type="PANTHER" id="PTHR42673:SF4">
    <property type="entry name" value="MALEYLACETOACETATE ISOMERASE"/>
    <property type="match status" value="1"/>
</dbReference>
<accession>A0A285NBS2</accession>
<dbReference type="InterPro" id="IPR004045">
    <property type="entry name" value="Glutathione_S-Trfase_N"/>
</dbReference>